<dbReference type="InterPro" id="IPR029063">
    <property type="entry name" value="SAM-dependent_MTases_sf"/>
</dbReference>
<comment type="caution">
    <text evidence="2">The sequence shown here is derived from an EMBL/GenBank/DDBJ whole genome shotgun (WGS) entry which is preliminary data.</text>
</comment>
<evidence type="ECO:0000259" key="1">
    <source>
        <dbReference type="Pfam" id="PF08241"/>
    </source>
</evidence>
<dbReference type="SUPFAM" id="SSF53335">
    <property type="entry name" value="S-adenosyl-L-methionine-dependent methyltransferases"/>
    <property type="match status" value="1"/>
</dbReference>
<dbReference type="STRING" id="1121927.GOHSU_13_00550"/>
<keyword evidence="3" id="KW-1185">Reference proteome</keyword>
<dbReference type="Proteomes" id="UP000053405">
    <property type="component" value="Unassembled WGS sequence"/>
</dbReference>
<dbReference type="RefSeq" id="WP_005937814.1">
    <property type="nucleotide sequence ID" value="NZ_ATVK01000007.1"/>
</dbReference>
<dbReference type="OrthoDB" id="3571292at2"/>
<accession>L7L9W8</accession>
<proteinExistence type="predicted"/>
<dbReference type="InterPro" id="IPR013216">
    <property type="entry name" value="Methyltransf_11"/>
</dbReference>
<protein>
    <recommendedName>
        <fullName evidence="1">Methyltransferase type 11 domain-containing protein</fullName>
    </recommendedName>
</protein>
<dbReference type="Pfam" id="PF08241">
    <property type="entry name" value="Methyltransf_11"/>
    <property type="match status" value="1"/>
</dbReference>
<dbReference type="EMBL" id="BANT01000013">
    <property type="protein sequence ID" value="GAC56833.1"/>
    <property type="molecule type" value="Genomic_DNA"/>
</dbReference>
<dbReference type="NCBIfam" id="NF041255">
    <property type="entry name" value="mycofact_MftM"/>
    <property type="match status" value="1"/>
</dbReference>
<feature type="domain" description="Methyltransferase type 11" evidence="1">
    <location>
        <begin position="133"/>
        <end position="225"/>
    </location>
</feature>
<reference evidence="2 3" key="1">
    <citation type="submission" date="2012-12" db="EMBL/GenBank/DDBJ databases">
        <title>Whole genome shotgun sequence of Gordonia hirsuta NBRC 16056.</title>
        <authorList>
            <person name="Isaki-Nakamura S."/>
            <person name="Hosoyama A."/>
            <person name="Tsuchikane K."/>
            <person name="Katsumata H."/>
            <person name="Baba S."/>
            <person name="Yamazaki S."/>
            <person name="Fujita N."/>
        </authorList>
    </citation>
    <scope>NUCLEOTIDE SEQUENCE [LARGE SCALE GENOMIC DNA]</scope>
    <source>
        <strain evidence="2 3">NBRC 16056</strain>
    </source>
</reference>
<evidence type="ECO:0000313" key="2">
    <source>
        <dbReference type="EMBL" id="GAC56833.1"/>
    </source>
</evidence>
<organism evidence="2 3">
    <name type="scientific">Gordonia hirsuta DSM 44140 = NBRC 16056</name>
    <dbReference type="NCBI Taxonomy" id="1121927"/>
    <lineage>
        <taxon>Bacteria</taxon>
        <taxon>Bacillati</taxon>
        <taxon>Actinomycetota</taxon>
        <taxon>Actinomycetes</taxon>
        <taxon>Mycobacteriales</taxon>
        <taxon>Gordoniaceae</taxon>
        <taxon>Gordonia</taxon>
    </lineage>
</organism>
<dbReference type="Gene3D" id="3.40.50.150">
    <property type="entry name" value="Vaccinia Virus protein VP39"/>
    <property type="match status" value="1"/>
</dbReference>
<sequence>MTSSLTSVAPTATIRVRRRLTGSLGSPAWTDQHVFTGHRDGRNVYIAHPLTAATVADHRLVDGLGCLREAGVLQGQAEFEDAFVQIVRSCGSSPEDGWAAFYRNSLAALHNAESAFSPIHRRAREVIAGSSVLEVGSCFGLLALQLAVDGHAVTAVDVCPGAIDLLGQASAGLGIALQAVPGDARALPFGDDSFDTVTLIHLLEHLSSDSAQRSLVEAARVARRRVVVAVPYEDEPDAAFGHVQALTESDLLSWAKKYPGWRAAISEHHGGWLILDRR</sequence>
<dbReference type="eggNOG" id="COG2226">
    <property type="taxonomic scope" value="Bacteria"/>
</dbReference>
<evidence type="ECO:0000313" key="3">
    <source>
        <dbReference type="Proteomes" id="UP000053405"/>
    </source>
</evidence>
<dbReference type="GO" id="GO:0008757">
    <property type="term" value="F:S-adenosylmethionine-dependent methyltransferase activity"/>
    <property type="evidence" value="ECO:0007669"/>
    <property type="project" value="InterPro"/>
</dbReference>
<gene>
    <name evidence="2" type="ORF">GOHSU_13_00550</name>
</gene>
<dbReference type="CDD" id="cd02440">
    <property type="entry name" value="AdoMet_MTases"/>
    <property type="match status" value="1"/>
</dbReference>
<name>L7L9W8_9ACTN</name>
<dbReference type="AlphaFoldDB" id="L7L9W8"/>